<dbReference type="EMBL" id="ML208360">
    <property type="protein sequence ID" value="TFK68048.1"/>
    <property type="molecule type" value="Genomic_DNA"/>
</dbReference>
<proteinExistence type="predicted"/>
<gene>
    <name evidence="1" type="ORF">BDN72DRAFT_960515</name>
</gene>
<protein>
    <submittedName>
        <fullName evidence="1">Release factor</fullName>
    </submittedName>
</protein>
<evidence type="ECO:0000313" key="2">
    <source>
        <dbReference type="Proteomes" id="UP000308600"/>
    </source>
</evidence>
<accession>A0ACD3AQ20</accession>
<evidence type="ECO:0000313" key="1">
    <source>
        <dbReference type="EMBL" id="TFK68048.1"/>
    </source>
</evidence>
<organism evidence="1 2">
    <name type="scientific">Pluteus cervinus</name>
    <dbReference type="NCBI Taxonomy" id="181527"/>
    <lineage>
        <taxon>Eukaryota</taxon>
        <taxon>Fungi</taxon>
        <taxon>Dikarya</taxon>
        <taxon>Basidiomycota</taxon>
        <taxon>Agaricomycotina</taxon>
        <taxon>Agaricomycetes</taxon>
        <taxon>Agaricomycetidae</taxon>
        <taxon>Agaricales</taxon>
        <taxon>Pluteineae</taxon>
        <taxon>Pluteaceae</taxon>
        <taxon>Pluteus</taxon>
    </lineage>
</organism>
<keyword evidence="2" id="KW-1185">Reference proteome</keyword>
<sequence>MLRSTLTIFTRRLATAAAKQTIAHDPDTLDSSRIVRIIQQRVQERSQLVAQVSDDVSSPEGIAKLKQLKETETLQSVWDDWVQRRQSLEETVSLLSDADSAMRAMALEEYNTLSASLSDTLENTFPSLLIPPSNTSHLSALMELKSGVGGSEASLFLADLLRMYLRLANINRWKTDIVASNETENGGTKDAILEVKGEGVYDVLRWESGVHRVQRVPATEASGRVHTSTVAVVVLPLAEESRSQSDDDLFKMEDVKVEVMRARGAGGQHVNKTESAVRLTHIPTGITVSMQDERSQHQNRRRAFQVLRARLLDRKLTQDMLDRRDTRRNLVRTADRSEKIRTYNYAQDRVTDHRIGLTVMNLTQVMEGDGLPEIISALSRDYEESLLENMLNSE</sequence>
<name>A0ACD3AQ20_9AGAR</name>
<reference evidence="1 2" key="1">
    <citation type="journal article" date="2019" name="Nat. Ecol. Evol.">
        <title>Megaphylogeny resolves global patterns of mushroom evolution.</title>
        <authorList>
            <person name="Varga T."/>
            <person name="Krizsan K."/>
            <person name="Foldi C."/>
            <person name="Dima B."/>
            <person name="Sanchez-Garcia M."/>
            <person name="Sanchez-Ramirez S."/>
            <person name="Szollosi G.J."/>
            <person name="Szarkandi J.G."/>
            <person name="Papp V."/>
            <person name="Albert L."/>
            <person name="Andreopoulos W."/>
            <person name="Angelini C."/>
            <person name="Antonin V."/>
            <person name="Barry K.W."/>
            <person name="Bougher N.L."/>
            <person name="Buchanan P."/>
            <person name="Buyck B."/>
            <person name="Bense V."/>
            <person name="Catcheside P."/>
            <person name="Chovatia M."/>
            <person name="Cooper J."/>
            <person name="Damon W."/>
            <person name="Desjardin D."/>
            <person name="Finy P."/>
            <person name="Geml J."/>
            <person name="Haridas S."/>
            <person name="Hughes K."/>
            <person name="Justo A."/>
            <person name="Karasinski D."/>
            <person name="Kautmanova I."/>
            <person name="Kiss B."/>
            <person name="Kocsube S."/>
            <person name="Kotiranta H."/>
            <person name="LaButti K.M."/>
            <person name="Lechner B.E."/>
            <person name="Liimatainen K."/>
            <person name="Lipzen A."/>
            <person name="Lukacs Z."/>
            <person name="Mihaltcheva S."/>
            <person name="Morgado L.N."/>
            <person name="Niskanen T."/>
            <person name="Noordeloos M.E."/>
            <person name="Ohm R.A."/>
            <person name="Ortiz-Santana B."/>
            <person name="Ovrebo C."/>
            <person name="Racz N."/>
            <person name="Riley R."/>
            <person name="Savchenko A."/>
            <person name="Shiryaev A."/>
            <person name="Soop K."/>
            <person name="Spirin V."/>
            <person name="Szebenyi C."/>
            <person name="Tomsovsky M."/>
            <person name="Tulloss R.E."/>
            <person name="Uehling J."/>
            <person name="Grigoriev I.V."/>
            <person name="Vagvolgyi C."/>
            <person name="Papp T."/>
            <person name="Martin F.M."/>
            <person name="Miettinen O."/>
            <person name="Hibbett D.S."/>
            <person name="Nagy L.G."/>
        </authorList>
    </citation>
    <scope>NUCLEOTIDE SEQUENCE [LARGE SCALE GENOMIC DNA]</scope>
    <source>
        <strain evidence="1 2">NL-1719</strain>
    </source>
</reference>
<dbReference type="Proteomes" id="UP000308600">
    <property type="component" value="Unassembled WGS sequence"/>
</dbReference>